<evidence type="ECO:0000313" key="2">
    <source>
        <dbReference type="Proteomes" id="UP001281447"/>
    </source>
</evidence>
<keyword evidence="2" id="KW-1185">Reference proteome</keyword>
<dbReference type="Proteomes" id="UP001281447">
    <property type="component" value="Unassembled WGS sequence"/>
</dbReference>
<dbReference type="EMBL" id="JAWDIP010000003">
    <property type="protein sequence ID" value="MDY0394294.1"/>
    <property type="molecule type" value="Genomic_DNA"/>
</dbReference>
<accession>A0ABU5C4Z6</accession>
<protein>
    <submittedName>
        <fullName evidence="1">Uncharacterized protein</fullName>
    </submittedName>
</protein>
<organism evidence="1 2">
    <name type="scientific">Tigheibacillus halophilus</name>
    <dbReference type="NCBI Taxonomy" id="361280"/>
    <lineage>
        <taxon>Bacteria</taxon>
        <taxon>Bacillati</taxon>
        <taxon>Bacillota</taxon>
        <taxon>Bacilli</taxon>
        <taxon>Bacillales</taxon>
        <taxon>Bacillaceae</taxon>
        <taxon>Tigheibacillus</taxon>
    </lineage>
</organism>
<gene>
    <name evidence="1" type="ORF">RWE15_07170</name>
</gene>
<comment type="caution">
    <text evidence="1">The sequence shown here is derived from an EMBL/GenBank/DDBJ whole genome shotgun (WGS) entry which is preliminary data.</text>
</comment>
<name>A0ABU5C4Z6_9BACI</name>
<reference evidence="1 2" key="1">
    <citation type="submission" date="2023-10" db="EMBL/GenBank/DDBJ databases">
        <title>Virgibacillus halophilus 5B73C genome.</title>
        <authorList>
            <person name="Miliotis G."/>
            <person name="Sengupta P."/>
            <person name="Hameed A."/>
            <person name="Chuvochina M."/>
            <person name="Mcdonagh F."/>
            <person name="Simpson A.C."/>
            <person name="Singh N.K."/>
            <person name="Rekha P.D."/>
            <person name="Raman K."/>
            <person name="Hugenholtz P."/>
            <person name="Venkateswaran K."/>
        </authorList>
    </citation>
    <scope>NUCLEOTIDE SEQUENCE [LARGE SCALE GENOMIC DNA]</scope>
    <source>
        <strain evidence="1 2">5B73C</strain>
    </source>
</reference>
<proteinExistence type="predicted"/>
<evidence type="ECO:0000313" key="1">
    <source>
        <dbReference type="EMBL" id="MDY0394294.1"/>
    </source>
</evidence>
<sequence>MNKKKLTKKRYNQAVFRAYHFARTGHFIYSRYGTSLRTSGVVESARKHGIAVLAFGNSASTI</sequence>